<reference evidence="12" key="1">
    <citation type="journal article" date="2019" name="Nat. Commun.">
        <title>Expansion of phycobilisome linker gene families in mesophilic red algae.</title>
        <authorList>
            <person name="Lee J."/>
            <person name="Kim D."/>
            <person name="Bhattacharya D."/>
            <person name="Yoon H.S."/>
        </authorList>
    </citation>
    <scope>NUCLEOTIDE SEQUENCE [LARGE SCALE GENOMIC DNA]</scope>
    <source>
        <strain evidence="12">CCMP 1328</strain>
    </source>
</reference>
<evidence type="ECO:0000256" key="5">
    <source>
        <dbReference type="ARBA" id="ARBA00022989"/>
    </source>
</evidence>
<keyword evidence="8" id="KW-0325">Glycoprotein</keyword>
<keyword evidence="3 11" id="KW-0808">Transferase</keyword>
<proteinExistence type="inferred from homology"/>
<feature type="transmembrane region" description="Helical" evidence="10">
    <location>
        <begin position="98"/>
        <end position="117"/>
    </location>
</feature>
<dbReference type="Proteomes" id="UP000324585">
    <property type="component" value="Unassembled WGS sequence"/>
</dbReference>
<evidence type="ECO:0000313" key="11">
    <source>
        <dbReference type="EMBL" id="KAA8499836.1"/>
    </source>
</evidence>
<comment type="similarity">
    <text evidence="2">Belongs to the sulfotransferase 2 family.</text>
</comment>
<dbReference type="PANTHER" id="PTHR12137:SF54">
    <property type="entry name" value="CARBOHYDRATE SULFOTRANSFERASE"/>
    <property type="match status" value="1"/>
</dbReference>
<dbReference type="Pfam" id="PF03567">
    <property type="entry name" value="Sulfotransfer_2"/>
    <property type="match status" value="1"/>
</dbReference>
<organism evidence="11 12">
    <name type="scientific">Porphyridium purpureum</name>
    <name type="common">Red alga</name>
    <name type="synonym">Porphyridium cruentum</name>
    <dbReference type="NCBI Taxonomy" id="35688"/>
    <lineage>
        <taxon>Eukaryota</taxon>
        <taxon>Rhodophyta</taxon>
        <taxon>Bangiophyceae</taxon>
        <taxon>Porphyridiales</taxon>
        <taxon>Porphyridiaceae</taxon>
        <taxon>Porphyridium</taxon>
    </lineage>
</organism>
<sequence>MEGSRGEGNEVPVYVPRNVHAQVGAGGQTHSVALALNETDLLCVIEAGGSGGIRGRGDSHGLDNGAPSKVSGGHGTAGGGVQHVQHPPARAPWFQKRVPLIAVLLMSLLLLVLLHGINLSLGRSGESSFEARLFTKALRAVVNWSANRGHQAQDAADIAMEDSLWALDKKDLWKWIHEDRGHRQLRQGNGRYDRIFKWGEFWQRSIYSEELKFTFCPVPRAASTTWKYSLRKAMGRKDYALVETGDDRRRSGFHYVSDQNPSELAEWLTRGGEDNLKFIFVRNPYTRVLSAYLSRILYMPRNNAAFKEAMASAFPHVVLADLKEKPSFAQFVGALELQARSPARMHEVWAPVWYLCSTNILTYDYIGKLESLTLDVIPVLRHIGMQTRFDFPSNDDISYGTIDTAEQVNEFYTQELKDRVFAIFKTDFETLGYERNSI</sequence>
<evidence type="ECO:0000256" key="9">
    <source>
        <dbReference type="SAM" id="MobiDB-lite"/>
    </source>
</evidence>
<dbReference type="EMBL" id="VRMN01000001">
    <property type="protein sequence ID" value="KAA8499836.1"/>
    <property type="molecule type" value="Genomic_DNA"/>
</dbReference>
<comment type="caution">
    <text evidence="11">The sequence shown here is derived from an EMBL/GenBank/DDBJ whole genome shotgun (WGS) entry which is preliminary data.</text>
</comment>
<keyword evidence="12" id="KW-1185">Reference proteome</keyword>
<dbReference type="OrthoDB" id="2019940at2759"/>
<dbReference type="PANTHER" id="PTHR12137">
    <property type="entry name" value="CARBOHYDRATE SULFOTRANSFERASE"/>
    <property type="match status" value="1"/>
</dbReference>
<evidence type="ECO:0000313" key="12">
    <source>
        <dbReference type="Proteomes" id="UP000324585"/>
    </source>
</evidence>
<evidence type="ECO:0000256" key="4">
    <source>
        <dbReference type="ARBA" id="ARBA00022692"/>
    </source>
</evidence>
<accession>A0A5J4Z7W4</accession>
<protein>
    <submittedName>
        <fullName evidence="11">Carbohydrate sulfotransferase 14</fullName>
    </submittedName>
</protein>
<evidence type="ECO:0000256" key="8">
    <source>
        <dbReference type="ARBA" id="ARBA00023180"/>
    </source>
</evidence>
<evidence type="ECO:0000256" key="3">
    <source>
        <dbReference type="ARBA" id="ARBA00022679"/>
    </source>
</evidence>
<evidence type="ECO:0000256" key="1">
    <source>
        <dbReference type="ARBA" id="ARBA00004323"/>
    </source>
</evidence>
<feature type="compositionally biased region" description="Gly residues" evidence="9">
    <location>
        <begin position="72"/>
        <end position="81"/>
    </location>
</feature>
<name>A0A5J4Z7W4_PORPP</name>
<evidence type="ECO:0000256" key="6">
    <source>
        <dbReference type="ARBA" id="ARBA00023034"/>
    </source>
</evidence>
<dbReference type="GO" id="GO:0000139">
    <property type="term" value="C:Golgi membrane"/>
    <property type="evidence" value="ECO:0007669"/>
    <property type="project" value="UniProtKB-SubCell"/>
</dbReference>
<keyword evidence="4 10" id="KW-0812">Transmembrane</keyword>
<dbReference type="GO" id="GO:0016051">
    <property type="term" value="P:carbohydrate biosynthetic process"/>
    <property type="evidence" value="ECO:0007669"/>
    <property type="project" value="InterPro"/>
</dbReference>
<feature type="region of interest" description="Disordered" evidence="9">
    <location>
        <begin position="54"/>
        <end position="84"/>
    </location>
</feature>
<keyword evidence="7 10" id="KW-0472">Membrane</keyword>
<gene>
    <name evidence="11" type="ORF">FVE85_7421</name>
</gene>
<evidence type="ECO:0000256" key="10">
    <source>
        <dbReference type="SAM" id="Phobius"/>
    </source>
</evidence>
<keyword evidence="6" id="KW-0333">Golgi apparatus</keyword>
<dbReference type="InterPro" id="IPR005331">
    <property type="entry name" value="Sulfotransferase"/>
</dbReference>
<keyword evidence="5 10" id="KW-1133">Transmembrane helix</keyword>
<dbReference type="AlphaFoldDB" id="A0A5J4Z7W4"/>
<dbReference type="InterPro" id="IPR018011">
    <property type="entry name" value="Carb_sulfotrans_8-10"/>
</dbReference>
<evidence type="ECO:0000256" key="7">
    <source>
        <dbReference type="ARBA" id="ARBA00023136"/>
    </source>
</evidence>
<evidence type="ECO:0000256" key="2">
    <source>
        <dbReference type="ARBA" id="ARBA00006339"/>
    </source>
</evidence>
<dbReference type="GO" id="GO:0008146">
    <property type="term" value="F:sulfotransferase activity"/>
    <property type="evidence" value="ECO:0007669"/>
    <property type="project" value="InterPro"/>
</dbReference>
<comment type="subcellular location">
    <subcellularLocation>
        <location evidence="1">Golgi apparatus membrane</location>
        <topology evidence="1">Single-pass type II membrane protein</topology>
    </subcellularLocation>
</comment>